<dbReference type="SUPFAM" id="SSF52540">
    <property type="entry name" value="P-loop containing nucleoside triphosphate hydrolases"/>
    <property type="match status" value="1"/>
</dbReference>
<keyword evidence="1" id="KW-0812">Transmembrane</keyword>
<protein>
    <submittedName>
        <fullName evidence="2">Thymidylate kinase</fullName>
    </submittedName>
</protein>
<organism evidence="2">
    <name type="scientific">Ignisphaera aggregans</name>
    <dbReference type="NCBI Taxonomy" id="334771"/>
    <lineage>
        <taxon>Archaea</taxon>
        <taxon>Thermoproteota</taxon>
        <taxon>Thermoprotei</taxon>
        <taxon>Desulfurococcales</taxon>
        <taxon>Desulfurococcaceae</taxon>
        <taxon>Ignisphaera</taxon>
    </lineage>
</organism>
<name>A0A7J3Z6Y0_9CREN</name>
<comment type="caution">
    <text evidence="2">The sequence shown here is derived from an EMBL/GenBank/DDBJ whole genome shotgun (WGS) entry which is preliminary data.</text>
</comment>
<keyword evidence="1" id="KW-0472">Membrane</keyword>
<dbReference type="GO" id="GO:0016301">
    <property type="term" value="F:kinase activity"/>
    <property type="evidence" value="ECO:0007669"/>
    <property type="project" value="UniProtKB-KW"/>
</dbReference>
<proteinExistence type="predicted"/>
<keyword evidence="2" id="KW-0808">Transferase</keyword>
<dbReference type="AlphaFoldDB" id="A0A7J3Z6Y0"/>
<accession>A0A7J3Z6Y0</accession>
<evidence type="ECO:0000313" key="2">
    <source>
        <dbReference type="EMBL" id="HHQ50355.1"/>
    </source>
</evidence>
<keyword evidence="2" id="KW-0418">Kinase</keyword>
<dbReference type="InterPro" id="IPR027417">
    <property type="entry name" value="P-loop_NTPase"/>
</dbReference>
<gene>
    <name evidence="2" type="ORF">ENM66_03280</name>
</gene>
<sequence>MPRSRVREPAYSVLSGADGSGKTTVAKLLASYFSSRGSTCIHWFRGTHLLASILVRFFSRFKALRGICNPYYGICIPSKLKPLWIHLEFWSLLPHVFVRALLRRLCKFLVCDRGFLDFIVWIIITLEYPGFLNTIYGRFLLRLALKERPIYLHAGLETLVKRADVPREFLVKELTIYSVLATYIARCDIDTGVKSPWEALRDVLKRLED</sequence>
<evidence type="ECO:0000256" key="1">
    <source>
        <dbReference type="SAM" id="Phobius"/>
    </source>
</evidence>
<reference evidence="2" key="1">
    <citation type="journal article" date="2020" name="mSystems">
        <title>Genome- and Community-Level Interaction Insights into Carbon Utilization and Element Cycling Functions of Hydrothermarchaeota in Hydrothermal Sediment.</title>
        <authorList>
            <person name="Zhou Z."/>
            <person name="Liu Y."/>
            <person name="Xu W."/>
            <person name="Pan J."/>
            <person name="Luo Z.H."/>
            <person name="Li M."/>
        </authorList>
    </citation>
    <scope>NUCLEOTIDE SEQUENCE [LARGE SCALE GENOMIC DNA]</scope>
    <source>
        <strain evidence="2">SpSt-1105</strain>
    </source>
</reference>
<keyword evidence="1" id="KW-1133">Transmembrane helix</keyword>
<dbReference type="Gene3D" id="3.40.50.300">
    <property type="entry name" value="P-loop containing nucleotide triphosphate hydrolases"/>
    <property type="match status" value="1"/>
</dbReference>
<feature type="transmembrane region" description="Helical" evidence="1">
    <location>
        <begin position="118"/>
        <end position="141"/>
    </location>
</feature>
<dbReference type="EMBL" id="DRYQ01000050">
    <property type="protein sequence ID" value="HHQ50355.1"/>
    <property type="molecule type" value="Genomic_DNA"/>
</dbReference>